<keyword evidence="6" id="KW-1185">Reference proteome</keyword>
<dbReference type="InterPro" id="IPR015590">
    <property type="entry name" value="Aldehyde_DH_dom"/>
</dbReference>
<comment type="similarity">
    <text evidence="1 3">Belongs to the aldehyde dehydrogenase family.</text>
</comment>
<dbReference type="EMBL" id="JBFXLQ010000009">
    <property type="protein sequence ID" value="KAL2869517.1"/>
    <property type="molecule type" value="Genomic_DNA"/>
</dbReference>
<dbReference type="Proteomes" id="UP001610432">
    <property type="component" value="Unassembled WGS sequence"/>
</dbReference>
<accession>A0ABR4M1T6</accession>
<dbReference type="InterPro" id="IPR016163">
    <property type="entry name" value="Ald_DH_C"/>
</dbReference>
<dbReference type="InterPro" id="IPR016161">
    <property type="entry name" value="Ald_DH/histidinol_DH"/>
</dbReference>
<comment type="caution">
    <text evidence="5">The sequence shown here is derived from an EMBL/GenBank/DDBJ whole genome shotgun (WGS) entry which is preliminary data.</text>
</comment>
<proteinExistence type="inferred from homology"/>
<dbReference type="CDD" id="cd07135">
    <property type="entry name" value="ALDH_F14-YMR110C"/>
    <property type="match status" value="1"/>
</dbReference>
<evidence type="ECO:0000313" key="6">
    <source>
        <dbReference type="Proteomes" id="UP001610432"/>
    </source>
</evidence>
<organism evidence="5 6">
    <name type="scientific">Aspergillus lucknowensis</name>
    <dbReference type="NCBI Taxonomy" id="176173"/>
    <lineage>
        <taxon>Eukaryota</taxon>
        <taxon>Fungi</taxon>
        <taxon>Dikarya</taxon>
        <taxon>Ascomycota</taxon>
        <taxon>Pezizomycotina</taxon>
        <taxon>Eurotiomycetes</taxon>
        <taxon>Eurotiomycetidae</taxon>
        <taxon>Eurotiales</taxon>
        <taxon>Aspergillaceae</taxon>
        <taxon>Aspergillus</taxon>
        <taxon>Aspergillus subgen. Nidulantes</taxon>
    </lineage>
</organism>
<reference evidence="5 6" key="1">
    <citation type="submission" date="2024-07" db="EMBL/GenBank/DDBJ databases">
        <title>Section-level genome sequencing and comparative genomics of Aspergillus sections Usti and Cavernicolus.</title>
        <authorList>
            <consortium name="Lawrence Berkeley National Laboratory"/>
            <person name="Nybo J.L."/>
            <person name="Vesth T.C."/>
            <person name="Theobald S."/>
            <person name="Frisvad J.C."/>
            <person name="Larsen T.O."/>
            <person name="Kjaerboelling I."/>
            <person name="Rothschild-Mancinelli K."/>
            <person name="Lyhne E.K."/>
            <person name="Kogle M.E."/>
            <person name="Barry K."/>
            <person name="Clum A."/>
            <person name="Na H."/>
            <person name="Ledsgaard L."/>
            <person name="Lin J."/>
            <person name="Lipzen A."/>
            <person name="Kuo A."/>
            <person name="Riley R."/>
            <person name="Mondo S."/>
            <person name="Labutti K."/>
            <person name="Haridas S."/>
            <person name="Pangalinan J."/>
            <person name="Salamov A.A."/>
            <person name="Simmons B.A."/>
            <person name="Magnuson J.K."/>
            <person name="Chen J."/>
            <person name="Drula E."/>
            <person name="Henrissat B."/>
            <person name="Wiebenga A."/>
            <person name="Lubbers R.J."/>
            <person name="Gomes A.C."/>
            <person name="Macurrencykelacurrency M.R."/>
            <person name="Stajich J."/>
            <person name="Grigoriev I.V."/>
            <person name="Mortensen U.H."/>
            <person name="De Vries R.P."/>
            <person name="Baker S.E."/>
            <person name="Andersen M.R."/>
        </authorList>
    </citation>
    <scope>NUCLEOTIDE SEQUENCE [LARGE SCALE GENOMIC DNA]</scope>
    <source>
        <strain evidence="5 6">CBS 449.75</strain>
    </source>
</reference>
<protein>
    <recommendedName>
        <fullName evidence="3">Aldehyde dehydrogenase</fullName>
    </recommendedName>
</protein>
<dbReference type="PIRSF" id="PIRSF036492">
    <property type="entry name" value="ALDH"/>
    <property type="match status" value="1"/>
</dbReference>
<name>A0ABR4M1T6_9EURO</name>
<dbReference type="PANTHER" id="PTHR43570">
    <property type="entry name" value="ALDEHYDE DEHYDROGENASE"/>
    <property type="match status" value="1"/>
</dbReference>
<sequence length="533" mass="58685">MAEYTSEADVELTYTTLQATFKSGKTKEIAWRKWQLKQIWWLVDENEALIREALKKDMNRHPFETTLTECANVKGDLIEHLKNIDKWTADQKPNAGLMGFLLKPTVRPEPLGVALIIGPWNFPFSLLVQPLIAAITAGNAVLLKPSEVTSATQQLFVDLIPKYLDPSAVRVVTGGAAETGRLLQRKFDHIFFTGSVPVARHIAAAAAKHLTPTVLELGGQCPAIVTSSADVEAAAKDIAWIKYFNSGQICLSVNHVFAHPSIERKLIERMTHWFNEYNKGAADSMAHIVNNKNYARLTGLAEKSEGKVEYDGTADATTRKLPPTIVSGVKLTDSLLSEELFGPICPVVKASTQEAIDSINSLPHPLAIYVYSQDQKEIDKVISSTLSGGVTVNGVLIHAMAPDTPFGGVGDSGHGAYHGDYGFKAFTHYRTIARPTPFFFKSTAFMRPPYSSDNIKKLAVRNSVGIKKNWSLENEREAVKRGLVFAKFLRLLKALAGALVLAGVADWSLDRRLGILKGLRDFLVDVRSFSSRR</sequence>
<dbReference type="InterPro" id="IPR016162">
    <property type="entry name" value="Ald_DH_N"/>
</dbReference>
<dbReference type="Gene3D" id="3.40.309.10">
    <property type="entry name" value="Aldehyde Dehydrogenase, Chain A, domain 2"/>
    <property type="match status" value="1"/>
</dbReference>
<evidence type="ECO:0000313" key="5">
    <source>
        <dbReference type="EMBL" id="KAL2869517.1"/>
    </source>
</evidence>
<dbReference type="RefSeq" id="XP_070888496.1">
    <property type="nucleotide sequence ID" value="XM_071030960.1"/>
</dbReference>
<dbReference type="InterPro" id="IPR012394">
    <property type="entry name" value="Aldehyde_DH_NAD(P)"/>
</dbReference>
<evidence type="ECO:0000259" key="4">
    <source>
        <dbReference type="Pfam" id="PF00171"/>
    </source>
</evidence>
<dbReference type="Pfam" id="PF00171">
    <property type="entry name" value="Aldedh"/>
    <property type="match status" value="1"/>
</dbReference>
<feature type="domain" description="Aldehyde dehydrogenase" evidence="4">
    <location>
        <begin position="5"/>
        <end position="432"/>
    </location>
</feature>
<keyword evidence="2 3" id="KW-0560">Oxidoreductase</keyword>
<dbReference type="GeneID" id="98146032"/>
<evidence type="ECO:0000256" key="3">
    <source>
        <dbReference type="PIRNR" id="PIRNR036492"/>
    </source>
</evidence>
<dbReference type="Gene3D" id="3.40.605.10">
    <property type="entry name" value="Aldehyde Dehydrogenase, Chain A, domain 1"/>
    <property type="match status" value="1"/>
</dbReference>
<evidence type="ECO:0000256" key="2">
    <source>
        <dbReference type="ARBA" id="ARBA00023002"/>
    </source>
</evidence>
<dbReference type="SUPFAM" id="SSF53720">
    <property type="entry name" value="ALDH-like"/>
    <property type="match status" value="1"/>
</dbReference>
<dbReference type="PANTHER" id="PTHR43570:SF16">
    <property type="entry name" value="ALDEHYDE DEHYDROGENASE TYPE III, ISOFORM Q"/>
    <property type="match status" value="1"/>
</dbReference>
<evidence type="ECO:0000256" key="1">
    <source>
        <dbReference type="ARBA" id="ARBA00009986"/>
    </source>
</evidence>
<gene>
    <name evidence="5" type="ORF">BJX67DRAFT_370740</name>
</gene>